<dbReference type="Proteomes" id="UP001596417">
    <property type="component" value="Unassembled WGS sequence"/>
</dbReference>
<gene>
    <name evidence="1" type="ORF">ACFQL7_16265</name>
</gene>
<reference evidence="1 2" key="1">
    <citation type="journal article" date="2019" name="Int. J. Syst. Evol. Microbiol.">
        <title>The Global Catalogue of Microorganisms (GCM) 10K type strain sequencing project: providing services to taxonomists for standard genome sequencing and annotation.</title>
        <authorList>
            <consortium name="The Broad Institute Genomics Platform"/>
            <consortium name="The Broad Institute Genome Sequencing Center for Infectious Disease"/>
            <person name="Wu L."/>
            <person name="Ma J."/>
        </authorList>
    </citation>
    <scope>NUCLEOTIDE SEQUENCE [LARGE SCALE GENOMIC DNA]</scope>
    <source>
        <strain evidence="1 2">RDMS1</strain>
    </source>
</reference>
<dbReference type="RefSeq" id="WP_248908766.1">
    <property type="nucleotide sequence ID" value="NZ_CP109979.1"/>
</dbReference>
<protein>
    <submittedName>
        <fullName evidence="1">Uncharacterized protein</fullName>
    </submittedName>
</protein>
<comment type="caution">
    <text evidence="1">The sequence shown here is derived from an EMBL/GenBank/DDBJ whole genome shotgun (WGS) entry which is preliminary data.</text>
</comment>
<organism evidence="1 2">
    <name type="scientific">Halocatena marina</name>
    <dbReference type="NCBI Taxonomy" id="2934937"/>
    <lineage>
        <taxon>Archaea</taxon>
        <taxon>Methanobacteriati</taxon>
        <taxon>Methanobacteriota</taxon>
        <taxon>Stenosarchaea group</taxon>
        <taxon>Halobacteria</taxon>
        <taxon>Halobacteriales</taxon>
        <taxon>Natronomonadaceae</taxon>
        <taxon>Halocatena</taxon>
    </lineage>
</organism>
<dbReference type="EMBL" id="JBHTAX010000001">
    <property type="protein sequence ID" value="MFC7191202.1"/>
    <property type="molecule type" value="Genomic_DNA"/>
</dbReference>
<evidence type="ECO:0000313" key="2">
    <source>
        <dbReference type="Proteomes" id="UP001596417"/>
    </source>
</evidence>
<dbReference type="GeneID" id="76200919"/>
<dbReference type="AlphaFoldDB" id="A0ABD5YS44"/>
<keyword evidence="2" id="KW-1185">Reference proteome</keyword>
<evidence type="ECO:0000313" key="1">
    <source>
        <dbReference type="EMBL" id="MFC7191202.1"/>
    </source>
</evidence>
<sequence length="127" mass="14132">MSTDWTLSTALMSPAERRVECLPAEPLSEQQLVGLLEAEAVVEVWLPLLQPHSSSDSDGDSNRLIRDIWIEFANRLHAVRYEHPGGMCPVAWYRALHPIKTGNGAIMVEDPLAQYTRLSRRPAVNGG</sequence>
<accession>A0ABD5YS44</accession>
<name>A0ABD5YS44_9EURY</name>
<proteinExistence type="predicted"/>